<dbReference type="CDD" id="cd06170">
    <property type="entry name" value="LuxR_C_like"/>
    <property type="match status" value="1"/>
</dbReference>
<sequence length="222" mass="24652">MQKDDITIFLVDDHSIVRQGVHAFLAAQPDMNVIGEAASGEEALKLIPDLIPHVVLMDLLMPGMGGVEAIRQMKQVSPRTQVVVLTSYHEDENIFPALRAGALSYTLKDIRLEELVDIVRRAANGEASLHPHVAARLIQEVRQTRRSVPASFAQLTERELEILRLLAEGCSNTTIAQRLVISEQTVKGHVSNILSKLHMVDRTQAAVFAWQQGLMEKNPARE</sequence>
<evidence type="ECO:0000313" key="7">
    <source>
        <dbReference type="Proteomes" id="UP000287171"/>
    </source>
</evidence>
<dbReference type="CDD" id="cd17535">
    <property type="entry name" value="REC_NarL-like"/>
    <property type="match status" value="1"/>
</dbReference>
<protein>
    <submittedName>
        <fullName evidence="6">DNA-binding response regulator</fullName>
    </submittedName>
</protein>
<dbReference type="Pfam" id="PF00196">
    <property type="entry name" value="GerE"/>
    <property type="match status" value="1"/>
</dbReference>
<keyword evidence="2 6" id="KW-0238">DNA-binding</keyword>
<dbReference type="EMBL" id="BIFT01000001">
    <property type="protein sequence ID" value="GCE28604.1"/>
    <property type="molecule type" value="Genomic_DNA"/>
</dbReference>
<dbReference type="SMART" id="SM00448">
    <property type="entry name" value="REC"/>
    <property type="match status" value="1"/>
</dbReference>
<dbReference type="SMART" id="SM00421">
    <property type="entry name" value="HTH_LUXR"/>
    <property type="match status" value="1"/>
</dbReference>
<dbReference type="InterPro" id="IPR039420">
    <property type="entry name" value="WalR-like"/>
</dbReference>
<dbReference type="GO" id="GO:0003677">
    <property type="term" value="F:DNA binding"/>
    <property type="evidence" value="ECO:0007669"/>
    <property type="project" value="UniProtKB-KW"/>
</dbReference>
<dbReference type="InterPro" id="IPR001789">
    <property type="entry name" value="Sig_transdc_resp-reg_receiver"/>
</dbReference>
<evidence type="ECO:0000313" key="6">
    <source>
        <dbReference type="EMBL" id="GCE28604.1"/>
    </source>
</evidence>
<evidence type="ECO:0000256" key="1">
    <source>
        <dbReference type="ARBA" id="ARBA00022553"/>
    </source>
</evidence>
<evidence type="ECO:0000256" key="2">
    <source>
        <dbReference type="ARBA" id="ARBA00023125"/>
    </source>
</evidence>
<dbReference type="InterPro" id="IPR058245">
    <property type="entry name" value="NreC/VraR/RcsB-like_REC"/>
</dbReference>
<dbReference type="PANTHER" id="PTHR43214">
    <property type="entry name" value="TWO-COMPONENT RESPONSE REGULATOR"/>
    <property type="match status" value="1"/>
</dbReference>
<dbReference type="PROSITE" id="PS50110">
    <property type="entry name" value="RESPONSE_REGULATORY"/>
    <property type="match status" value="1"/>
</dbReference>
<evidence type="ECO:0000259" key="4">
    <source>
        <dbReference type="PROSITE" id="PS50043"/>
    </source>
</evidence>
<dbReference type="SUPFAM" id="SSF52172">
    <property type="entry name" value="CheY-like"/>
    <property type="match status" value="1"/>
</dbReference>
<organism evidence="6 7">
    <name type="scientific">Dictyobacter alpinus</name>
    <dbReference type="NCBI Taxonomy" id="2014873"/>
    <lineage>
        <taxon>Bacteria</taxon>
        <taxon>Bacillati</taxon>
        <taxon>Chloroflexota</taxon>
        <taxon>Ktedonobacteria</taxon>
        <taxon>Ktedonobacterales</taxon>
        <taxon>Dictyobacteraceae</taxon>
        <taxon>Dictyobacter</taxon>
    </lineage>
</organism>
<evidence type="ECO:0000259" key="5">
    <source>
        <dbReference type="PROSITE" id="PS50110"/>
    </source>
</evidence>
<feature type="domain" description="Response regulatory" evidence="5">
    <location>
        <begin position="7"/>
        <end position="123"/>
    </location>
</feature>
<keyword evidence="7" id="KW-1185">Reference proteome</keyword>
<dbReference type="Gene3D" id="3.40.50.2300">
    <property type="match status" value="1"/>
</dbReference>
<reference evidence="7" key="1">
    <citation type="submission" date="2018-12" db="EMBL/GenBank/DDBJ databases">
        <title>Tengunoibacter tsumagoiensis gen. nov., sp. nov., Dictyobacter kobayashii sp. nov., D. alpinus sp. nov., and D. joshuensis sp. nov. and description of Dictyobacteraceae fam. nov. within the order Ktedonobacterales isolated from Tengu-no-mugimeshi.</title>
        <authorList>
            <person name="Wang C.M."/>
            <person name="Zheng Y."/>
            <person name="Sakai Y."/>
            <person name="Toyoda A."/>
            <person name="Minakuchi Y."/>
            <person name="Abe K."/>
            <person name="Yokota A."/>
            <person name="Yabe S."/>
        </authorList>
    </citation>
    <scope>NUCLEOTIDE SEQUENCE [LARGE SCALE GENOMIC DNA]</scope>
    <source>
        <strain evidence="7">Uno16</strain>
    </source>
</reference>
<dbReference type="AlphaFoldDB" id="A0A402BB85"/>
<gene>
    <name evidence="6" type="ORF">KDA_40880</name>
</gene>
<keyword evidence="1 3" id="KW-0597">Phosphoprotein</keyword>
<accession>A0A402BB85</accession>
<dbReference type="GO" id="GO:0006355">
    <property type="term" value="P:regulation of DNA-templated transcription"/>
    <property type="evidence" value="ECO:0007669"/>
    <property type="project" value="InterPro"/>
</dbReference>
<dbReference type="PRINTS" id="PR00038">
    <property type="entry name" value="HTHLUXR"/>
</dbReference>
<dbReference type="Pfam" id="PF00072">
    <property type="entry name" value="Response_reg"/>
    <property type="match status" value="1"/>
</dbReference>
<feature type="domain" description="HTH luxR-type" evidence="4">
    <location>
        <begin position="148"/>
        <end position="213"/>
    </location>
</feature>
<dbReference type="InterPro" id="IPR000792">
    <property type="entry name" value="Tscrpt_reg_LuxR_C"/>
</dbReference>
<dbReference type="RefSeq" id="WP_126628804.1">
    <property type="nucleotide sequence ID" value="NZ_BIFT01000001.1"/>
</dbReference>
<dbReference type="PROSITE" id="PS00622">
    <property type="entry name" value="HTH_LUXR_1"/>
    <property type="match status" value="1"/>
</dbReference>
<dbReference type="OrthoDB" id="9779069at2"/>
<name>A0A402BB85_9CHLR</name>
<evidence type="ECO:0000256" key="3">
    <source>
        <dbReference type="PROSITE-ProRule" id="PRU00169"/>
    </source>
</evidence>
<feature type="modified residue" description="4-aspartylphosphate" evidence="3">
    <location>
        <position position="58"/>
    </location>
</feature>
<dbReference type="GO" id="GO:0000160">
    <property type="term" value="P:phosphorelay signal transduction system"/>
    <property type="evidence" value="ECO:0007669"/>
    <property type="project" value="InterPro"/>
</dbReference>
<dbReference type="Proteomes" id="UP000287171">
    <property type="component" value="Unassembled WGS sequence"/>
</dbReference>
<dbReference type="PROSITE" id="PS50043">
    <property type="entry name" value="HTH_LUXR_2"/>
    <property type="match status" value="1"/>
</dbReference>
<proteinExistence type="predicted"/>
<dbReference type="PANTHER" id="PTHR43214:SF37">
    <property type="entry name" value="TRANSCRIPTIONAL REGULATORY PROTEIN YDFI"/>
    <property type="match status" value="1"/>
</dbReference>
<dbReference type="InterPro" id="IPR011006">
    <property type="entry name" value="CheY-like_superfamily"/>
</dbReference>
<comment type="caution">
    <text evidence="6">The sequence shown here is derived from an EMBL/GenBank/DDBJ whole genome shotgun (WGS) entry which is preliminary data.</text>
</comment>